<keyword evidence="2" id="KW-1185">Reference proteome</keyword>
<proteinExistence type="predicted"/>
<sequence>MDNYAPPDVEPESLYDESLIVDLISRLYNMLIELGALEESLVVWPSTGGHALDLSHLTEETSMDSRVVSLLRRLPIVRNYVVVAPGMATFDYSNPSYLKLSRYIDRFSTTPTSERIEPSPAPGTALLLFEGHDDAYPRLVLDVDDNTIRYFDGELETQISRDLDNGRWSASVNSYVNYPAEYAPLYLQRMIDKLLEASWIPCGFAVFSLSDYHFEPGVIELQRELVEDYDWPHTFYRDAWTNDSSGYFDRVMGI</sequence>
<gene>
    <name evidence="1" type="ORF">Slin15195_G041090</name>
</gene>
<protein>
    <submittedName>
        <fullName evidence="1">Uncharacterized protein</fullName>
    </submittedName>
</protein>
<evidence type="ECO:0000313" key="1">
    <source>
        <dbReference type="EMBL" id="USW50790.1"/>
    </source>
</evidence>
<evidence type="ECO:0000313" key="2">
    <source>
        <dbReference type="Proteomes" id="UP001056384"/>
    </source>
</evidence>
<dbReference type="Proteomes" id="UP001056384">
    <property type="component" value="Chromosome 3"/>
</dbReference>
<organism evidence="1 2">
    <name type="scientific">Septoria linicola</name>
    <dbReference type="NCBI Taxonomy" id="215465"/>
    <lineage>
        <taxon>Eukaryota</taxon>
        <taxon>Fungi</taxon>
        <taxon>Dikarya</taxon>
        <taxon>Ascomycota</taxon>
        <taxon>Pezizomycotina</taxon>
        <taxon>Dothideomycetes</taxon>
        <taxon>Dothideomycetidae</taxon>
        <taxon>Mycosphaerellales</taxon>
        <taxon>Mycosphaerellaceae</taxon>
        <taxon>Septoria</taxon>
    </lineage>
</organism>
<dbReference type="OrthoDB" id="5343383at2759"/>
<accession>A0A9Q9EHA0</accession>
<dbReference type="EMBL" id="CP099420">
    <property type="protein sequence ID" value="USW50790.1"/>
    <property type="molecule type" value="Genomic_DNA"/>
</dbReference>
<reference evidence="1" key="1">
    <citation type="submission" date="2022-06" db="EMBL/GenBank/DDBJ databases">
        <title>Complete genome sequences of two strains of the flax pathogen Septoria linicola.</title>
        <authorList>
            <person name="Lapalu N."/>
            <person name="Simon A."/>
            <person name="Demenou B."/>
            <person name="Paumier D."/>
            <person name="Guillot M.-P."/>
            <person name="Gout L."/>
            <person name="Valade R."/>
        </authorList>
    </citation>
    <scope>NUCLEOTIDE SEQUENCE</scope>
    <source>
        <strain evidence="1">SE15195</strain>
    </source>
</reference>
<dbReference type="AlphaFoldDB" id="A0A9Q9EHA0"/>
<name>A0A9Q9EHA0_9PEZI</name>